<sequence length="167" mass="19351">MFFFLFVFVSLVSLLSNRGTNGYISRLWGGADKYQQGTEGCGWVTECLMENVLLPLKEGLCHVCISFREVYDCVIQNDYLEEKFVTRPLSYLEWIMEMLGMYARETTIAPTCSYYSILVVTISTLLFILLLVAVKKAVDYFREEQKIFTDTVGDYRKKCPCFNKDQI</sequence>
<dbReference type="EMBL" id="JAACXV010014582">
    <property type="protein sequence ID" value="KAF7265998.1"/>
    <property type="molecule type" value="Genomic_DNA"/>
</dbReference>
<dbReference type="OrthoDB" id="6767303at2759"/>
<accession>A0A834HR78</accession>
<evidence type="ECO:0000256" key="2">
    <source>
        <dbReference type="SAM" id="SignalP"/>
    </source>
</evidence>
<organism evidence="3 4">
    <name type="scientific">Rhynchophorus ferrugineus</name>
    <name type="common">Red palm weevil</name>
    <name type="synonym">Curculio ferrugineus</name>
    <dbReference type="NCBI Taxonomy" id="354439"/>
    <lineage>
        <taxon>Eukaryota</taxon>
        <taxon>Metazoa</taxon>
        <taxon>Ecdysozoa</taxon>
        <taxon>Arthropoda</taxon>
        <taxon>Hexapoda</taxon>
        <taxon>Insecta</taxon>
        <taxon>Pterygota</taxon>
        <taxon>Neoptera</taxon>
        <taxon>Endopterygota</taxon>
        <taxon>Coleoptera</taxon>
        <taxon>Polyphaga</taxon>
        <taxon>Cucujiformia</taxon>
        <taxon>Curculionidae</taxon>
        <taxon>Dryophthorinae</taxon>
        <taxon>Rhynchophorus</taxon>
    </lineage>
</organism>
<keyword evidence="1" id="KW-1133">Transmembrane helix</keyword>
<keyword evidence="2" id="KW-0732">Signal</keyword>
<evidence type="ECO:0000313" key="4">
    <source>
        <dbReference type="Proteomes" id="UP000625711"/>
    </source>
</evidence>
<dbReference type="AlphaFoldDB" id="A0A834HR78"/>
<gene>
    <name evidence="3" type="ORF">GWI33_020730</name>
</gene>
<keyword evidence="1" id="KW-0472">Membrane</keyword>
<evidence type="ECO:0000256" key="1">
    <source>
        <dbReference type="SAM" id="Phobius"/>
    </source>
</evidence>
<keyword evidence="1" id="KW-0812">Transmembrane</keyword>
<feature type="transmembrane region" description="Helical" evidence="1">
    <location>
        <begin position="114"/>
        <end position="134"/>
    </location>
</feature>
<proteinExistence type="predicted"/>
<name>A0A834HR78_RHYFE</name>
<reference evidence="3" key="1">
    <citation type="submission" date="2020-08" db="EMBL/GenBank/DDBJ databases">
        <title>Genome sequencing and assembly of the red palm weevil Rhynchophorus ferrugineus.</title>
        <authorList>
            <person name="Dias G.B."/>
            <person name="Bergman C.M."/>
            <person name="Manee M."/>
        </authorList>
    </citation>
    <scope>NUCLEOTIDE SEQUENCE</scope>
    <source>
        <strain evidence="3">AA-2017</strain>
        <tissue evidence="3">Whole larva</tissue>
    </source>
</reference>
<feature type="chain" id="PRO_5032548028" evidence="2">
    <location>
        <begin position="23"/>
        <end position="167"/>
    </location>
</feature>
<comment type="caution">
    <text evidence="3">The sequence shown here is derived from an EMBL/GenBank/DDBJ whole genome shotgun (WGS) entry which is preliminary data.</text>
</comment>
<protein>
    <submittedName>
        <fullName evidence="3">Uncharacterized protein</fullName>
    </submittedName>
</protein>
<evidence type="ECO:0000313" key="3">
    <source>
        <dbReference type="EMBL" id="KAF7265998.1"/>
    </source>
</evidence>
<keyword evidence="4" id="KW-1185">Reference proteome</keyword>
<feature type="signal peptide" evidence="2">
    <location>
        <begin position="1"/>
        <end position="22"/>
    </location>
</feature>
<dbReference type="Proteomes" id="UP000625711">
    <property type="component" value="Unassembled WGS sequence"/>
</dbReference>